<reference evidence="2" key="1">
    <citation type="submission" date="2020-06" db="EMBL/GenBank/DDBJ databases">
        <authorList>
            <person name="Li T."/>
            <person name="Hu X."/>
            <person name="Zhang T."/>
            <person name="Song X."/>
            <person name="Zhang H."/>
            <person name="Dai N."/>
            <person name="Sheng W."/>
            <person name="Hou X."/>
            <person name="Wei L."/>
        </authorList>
    </citation>
    <scope>NUCLEOTIDE SEQUENCE</scope>
    <source>
        <strain evidence="2">KEN1</strain>
        <tissue evidence="2">Leaf</tissue>
    </source>
</reference>
<comment type="caution">
    <text evidence="2">The sequence shown here is derived from an EMBL/GenBank/DDBJ whole genome shotgun (WGS) entry which is preliminary data.</text>
</comment>
<accession>A0AAW2VHZ3</accession>
<evidence type="ECO:0000313" key="2">
    <source>
        <dbReference type="EMBL" id="KAL0427966.1"/>
    </source>
</evidence>
<feature type="region of interest" description="Disordered" evidence="1">
    <location>
        <begin position="20"/>
        <end position="59"/>
    </location>
</feature>
<evidence type="ECO:0000256" key="1">
    <source>
        <dbReference type="SAM" id="MobiDB-lite"/>
    </source>
</evidence>
<feature type="compositionally biased region" description="Acidic residues" evidence="1">
    <location>
        <begin position="27"/>
        <end position="41"/>
    </location>
</feature>
<name>A0AAW2VHZ3_9LAMI</name>
<dbReference type="EMBL" id="JACGWN010000010">
    <property type="protein sequence ID" value="KAL0427966.1"/>
    <property type="molecule type" value="Genomic_DNA"/>
</dbReference>
<proteinExistence type="predicted"/>
<dbReference type="AlphaFoldDB" id="A0AAW2VHZ3"/>
<sequence length="88" mass="9793">MVSSDIWRGILPIILRLPECLPSDSGDYLEDSNDYDSDETGGDGSHSDDPVEDEVLGSEVKEAVCHDARMNGCFRREPETAYSYGIRH</sequence>
<gene>
    <name evidence="2" type="ORF">Slati_2971400</name>
</gene>
<reference evidence="2" key="2">
    <citation type="journal article" date="2024" name="Plant">
        <title>Genomic evolution and insights into agronomic trait innovations of Sesamum species.</title>
        <authorList>
            <person name="Miao H."/>
            <person name="Wang L."/>
            <person name="Qu L."/>
            <person name="Liu H."/>
            <person name="Sun Y."/>
            <person name="Le M."/>
            <person name="Wang Q."/>
            <person name="Wei S."/>
            <person name="Zheng Y."/>
            <person name="Lin W."/>
            <person name="Duan Y."/>
            <person name="Cao H."/>
            <person name="Xiong S."/>
            <person name="Wang X."/>
            <person name="Wei L."/>
            <person name="Li C."/>
            <person name="Ma Q."/>
            <person name="Ju M."/>
            <person name="Zhao R."/>
            <person name="Li G."/>
            <person name="Mu C."/>
            <person name="Tian Q."/>
            <person name="Mei H."/>
            <person name="Zhang T."/>
            <person name="Gao T."/>
            <person name="Zhang H."/>
        </authorList>
    </citation>
    <scope>NUCLEOTIDE SEQUENCE</scope>
    <source>
        <strain evidence="2">KEN1</strain>
    </source>
</reference>
<organism evidence="2">
    <name type="scientific">Sesamum latifolium</name>
    <dbReference type="NCBI Taxonomy" id="2727402"/>
    <lineage>
        <taxon>Eukaryota</taxon>
        <taxon>Viridiplantae</taxon>
        <taxon>Streptophyta</taxon>
        <taxon>Embryophyta</taxon>
        <taxon>Tracheophyta</taxon>
        <taxon>Spermatophyta</taxon>
        <taxon>Magnoliopsida</taxon>
        <taxon>eudicotyledons</taxon>
        <taxon>Gunneridae</taxon>
        <taxon>Pentapetalae</taxon>
        <taxon>asterids</taxon>
        <taxon>lamiids</taxon>
        <taxon>Lamiales</taxon>
        <taxon>Pedaliaceae</taxon>
        <taxon>Sesamum</taxon>
    </lineage>
</organism>
<protein>
    <submittedName>
        <fullName evidence="2">Uncharacterized protein</fullName>
    </submittedName>
</protein>